<dbReference type="RefSeq" id="WP_306825389.1">
    <property type="nucleotide sequence ID" value="NZ_JAUSQM010000001.1"/>
</dbReference>
<sequence length="279" mass="28401">MSGTALVTGASRGIGRQVALALARAGYDVAFTARTLREGDGTVPPRTAREAAAGAGPLGVPGSLESVAAEIRAHGVQALPVPMDLTDLASVRAAATQVTEAWGHVDVLVNNAILHVPHARVLELDLDALRASLEANHVHQLALVQALLPRMVERGSGLVVGLWSGSVVNDPPAPPGEGGWGLGYASSKAAFARIAGAINAEFWEHGVRAFNLDPGFVVTEAAAARGGVEQIAAHGVPTVPAAAAGRAVVRLASDPAFAAGSRGRVVRAADFAEIGMETP</sequence>
<gene>
    <name evidence="4" type="ORF">J2S59_003739</name>
</gene>
<proteinExistence type="inferred from homology"/>
<keyword evidence="5" id="KW-1185">Reference proteome</keyword>
<reference evidence="4 5" key="1">
    <citation type="submission" date="2023-07" db="EMBL/GenBank/DDBJ databases">
        <title>Sequencing the genomes of 1000 actinobacteria strains.</title>
        <authorList>
            <person name="Klenk H.-P."/>
        </authorList>
    </citation>
    <scope>NUCLEOTIDE SEQUENCE [LARGE SCALE GENOMIC DNA]</scope>
    <source>
        <strain evidence="4 5">GD13</strain>
    </source>
</reference>
<evidence type="ECO:0000313" key="4">
    <source>
        <dbReference type="EMBL" id="MDP9823930.1"/>
    </source>
</evidence>
<comment type="similarity">
    <text evidence="1">Belongs to the short-chain dehydrogenases/reductases (SDR) family.</text>
</comment>
<evidence type="ECO:0000256" key="1">
    <source>
        <dbReference type="ARBA" id="ARBA00006484"/>
    </source>
</evidence>
<dbReference type="Proteomes" id="UP001240447">
    <property type="component" value="Unassembled WGS sequence"/>
</dbReference>
<dbReference type="EMBL" id="JAUSQM010000001">
    <property type="protein sequence ID" value="MDP9823930.1"/>
    <property type="molecule type" value="Genomic_DNA"/>
</dbReference>
<dbReference type="InterPro" id="IPR002347">
    <property type="entry name" value="SDR_fam"/>
</dbReference>
<dbReference type="PANTHER" id="PTHR44196:SF1">
    <property type="entry name" value="DEHYDROGENASE_REDUCTASE SDR FAMILY MEMBER 7B"/>
    <property type="match status" value="1"/>
</dbReference>
<dbReference type="PRINTS" id="PR00081">
    <property type="entry name" value="GDHRDH"/>
</dbReference>
<dbReference type="PANTHER" id="PTHR44196">
    <property type="entry name" value="DEHYDROGENASE/REDUCTASE SDR FAMILY MEMBER 7B"/>
    <property type="match status" value="1"/>
</dbReference>
<protein>
    <submittedName>
        <fullName evidence="4">NAD(P)-dependent dehydrogenase (Short-subunit alcohol dehydrogenase family)</fullName>
    </submittedName>
</protein>
<dbReference type="Gene3D" id="3.40.50.720">
    <property type="entry name" value="NAD(P)-binding Rossmann-like Domain"/>
    <property type="match status" value="1"/>
</dbReference>
<dbReference type="InterPro" id="IPR036291">
    <property type="entry name" value="NAD(P)-bd_dom_sf"/>
</dbReference>
<evidence type="ECO:0000313" key="5">
    <source>
        <dbReference type="Proteomes" id="UP001240447"/>
    </source>
</evidence>
<dbReference type="Pfam" id="PF00106">
    <property type="entry name" value="adh_short"/>
    <property type="match status" value="2"/>
</dbReference>
<dbReference type="SUPFAM" id="SSF51735">
    <property type="entry name" value="NAD(P)-binding Rossmann-fold domains"/>
    <property type="match status" value="1"/>
</dbReference>
<comment type="caution">
    <text evidence="4">The sequence shown here is derived from an EMBL/GenBank/DDBJ whole genome shotgun (WGS) entry which is preliminary data.</text>
</comment>
<evidence type="ECO:0000256" key="3">
    <source>
        <dbReference type="SAM" id="MobiDB-lite"/>
    </source>
</evidence>
<name>A0ABT9NU20_9ACTN</name>
<accession>A0ABT9NU20</accession>
<keyword evidence="2" id="KW-0560">Oxidoreductase</keyword>
<evidence type="ECO:0000256" key="2">
    <source>
        <dbReference type="ARBA" id="ARBA00023002"/>
    </source>
</evidence>
<organism evidence="4 5">
    <name type="scientific">Nocardioides massiliensis</name>
    <dbReference type="NCBI Taxonomy" id="1325935"/>
    <lineage>
        <taxon>Bacteria</taxon>
        <taxon>Bacillati</taxon>
        <taxon>Actinomycetota</taxon>
        <taxon>Actinomycetes</taxon>
        <taxon>Propionibacteriales</taxon>
        <taxon>Nocardioidaceae</taxon>
        <taxon>Nocardioides</taxon>
    </lineage>
</organism>
<feature type="region of interest" description="Disordered" evidence="3">
    <location>
        <begin position="38"/>
        <end position="57"/>
    </location>
</feature>